<organism evidence="11 12">
    <name type="scientific">Ornithinicoccus hortensis</name>
    <dbReference type="NCBI Taxonomy" id="82346"/>
    <lineage>
        <taxon>Bacteria</taxon>
        <taxon>Bacillati</taxon>
        <taxon>Actinomycetota</taxon>
        <taxon>Actinomycetes</taxon>
        <taxon>Micrococcales</taxon>
        <taxon>Intrasporangiaceae</taxon>
        <taxon>Ornithinicoccus</taxon>
    </lineage>
</organism>
<evidence type="ECO:0000256" key="7">
    <source>
        <dbReference type="ARBA" id="ARBA00022840"/>
    </source>
</evidence>
<protein>
    <recommendedName>
        <fullName evidence="2">histidine kinase</fullName>
        <ecNumber evidence="2">2.7.13.3</ecNumber>
    </recommendedName>
</protein>
<dbReference type="EC" id="2.7.13.3" evidence="2"/>
<keyword evidence="9" id="KW-1133">Transmembrane helix</keyword>
<dbReference type="InterPro" id="IPR011712">
    <property type="entry name" value="Sig_transdc_His_kin_sub3_dim/P"/>
</dbReference>
<keyword evidence="3" id="KW-0597">Phosphoprotein</keyword>
<gene>
    <name evidence="11" type="ORF">FB467_2037</name>
</gene>
<dbReference type="Pfam" id="PF07730">
    <property type="entry name" value="HisKA_3"/>
    <property type="match status" value="1"/>
</dbReference>
<proteinExistence type="predicted"/>
<dbReference type="EMBL" id="VFOP01000001">
    <property type="protein sequence ID" value="TQL50917.1"/>
    <property type="molecule type" value="Genomic_DNA"/>
</dbReference>
<dbReference type="Gene3D" id="3.30.565.10">
    <property type="entry name" value="Histidine kinase-like ATPase, C-terminal domain"/>
    <property type="match status" value="1"/>
</dbReference>
<dbReference type="Proteomes" id="UP000319516">
    <property type="component" value="Unassembled WGS sequence"/>
</dbReference>
<evidence type="ECO:0000256" key="2">
    <source>
        <dbReference type="ARBA" id="ARBA00012438"/>
    </source>
</evidence>
<dbReference type="PANTHER" id="PTHR24421">
    <property type="entry name" value="NITRATE/NITRITE SENSOR PROTEIN NARX-RELATED"/>
    <property type="match status" value="1"/>
</dbReference>
<evidence type="ECO:0000256" key="8">
    <source>
        <dbReference type="ARBA" id="ARBA00023012"/>
    </source>
</evidence>
<evidence type="ECO:0000256" key="9">
    <source>
        <dbReference type="SAM" id="Phobius"/>
    </source>
</evidence>
<evidence type="ECO:0000256" key="5">
    <source>
        <dbReference type="ARBA" id="ARBA00022741"/>
    </source>
</evidence>
<feature type="domain" description="Signal transduction histidine kinase subgroup 3 dimerisation and phosphoacceptor" evidence="10">
    <location>
        <begin position="218"/>
        <end position="283"/>
    </location>
</feature>
<dbReference type="SUPFAM" id="SSF55874">
    <property type="entry name" value="ATPase domain of HSP90 chaperone/DNA topoisomerase II/histidine kinase"/>
    <property type="match status" value="1"/>
</dbReference>
<accession>A0A542YS71</accession>
<feature type="transmembrane region" description="Helical" evidence="9">
    <location>
        <begin position="124"/>
        <end position="144"/>
    </location>
</feature>
<keyword evidence="4" id="KW-0808">Transferase</keyword>
<evidence type="ECO:0000256" key="4">
    <source>
        <dbReference type="ARBA" id="ARBA00022679"/>
    </source>
</evidence>
<evidence type="ECO:0000256" key="1">
    <source>
        <dbReference type="ARBA" id="ARBA00000085"/>
    </source>
</evidence>
<feature type="transmembrane region" description="Helical" evidence="9">
    <location>
        <begin position="77"/>
        <end position="96"/>
    </location>
</feature>
<keyword evidence="8" id="KW-0902">Two-component regulatory system</keyword>
<comment type="caution">
    <text evidence="11">The sequence shown here is derived from an EMBL/GenBank/DDBJ whole genome shotgun (WGS) entry which is preliminary data.</text>
</comment>
<dbReference type="RefSeq" id="WP_141784982.1">
    <property type="nucleotide sequence ID" value="NZ_BAAAIK010000002.1"/>
</dbReference>
<sequence>MSRRGRPERPPGRGRRAWRWTTTPVRAGGRAVLVRPAQALGRRLNQVGPRGWDLVLWLVTAVLFIIGWPTVQLSHEVQGSLMPVVAAIGVAPLLLARLHPLLGWGLWTVGGVVVPLLFDRAPGYDFPWQVTAFLVLLALLFAVALRDGARAIAITWLVTAVLFVVLLPNELSAGWVFGVTAVMGVGLLVRWLVRSRRELAEQTELGELERARRAIAEERTRIARDLHDVVAHRMSMVVVQAQSAPYRLGGVEPEVSKEFASIADQAREALNEVRGMLGVLRSDGQLAEDVPQPGTDDVLEMLQRARAAGLDLSWEGTGDPSRCGASTAMVLYRILQESLANASRHAPGAPVTVDVDFGDQVLLLVRNGPSSRAPGPGRHSGQGIIGMQSRAASVGGGLTAEPTVDGGFEVRAHLPARAASDPAAADAAS</sequence>
<dbReference type="GO" id="GO:0016020">
    <property type="term" value="C:membrane"/>
    <property type="evidence" value="ECO:0007669"/>
    <property type="project" value="InterPro"/>
</dbReference>
<dbReference type="PANTHER" id="PTHR24421:SF10">
    <property type="entry name" value="NITRATE_NITRITE SENSOR PROTEIN NARQ"/>
    <property type="match status" value="1"/>
</dbReference>
<dbReference type="AlphaFoldDB" id="A0A542YS71"/>
<feature type="transmembrane region" description="Helical" evidence="9">
    <location>
        <begin position="151"/>
        <end position="167"/>
    </location>
</feature>
<dbReference type="Gene3D" id="1.20.5.1930">
    <property type="match status" value="1"/>
</dbReference>
<evidence type="ECO:0000313" key="12">
    <source>
        <dbReference type="Proteomes" id="UP000319516"/>
    </source>
</evidence>
<dbReference type="GO" id="GO:0000155">
    <property type="term" value="F:phosphorelay sensor kinase activity"/>
    <property type="evidence" value="ECO:0007669"/>
    <property type="project" value="InterPro"/>
</dbReference>
<evidence type="ECO:0000259" key="10">
    <source>
        <dbReference type="Pfam" id="PF07730"/>
    </source>
</evidence>
<dbReference type="InterPro" id="IPR036890">
    <property type="entry name" value="HATPase_C_sf"/>
</dbReference>
<feature type="transmembrane region" description="Helical" evidence="9">
    <location>
        <begin position="173"/>
        <end position="193"/>
    </location>
</feature>
<comment type="catalytic activity">
    <reaction evidence="1">
        <text>ATP + protein L-histidine = ADP + protein N-phospho-L-histidine.</text>
        <dbReference type="EC" id="2.7.13.3"/>
    </reaction>
</comment>
<dbReference type="CDD" id="cd16917">
    <property type="entry name" value="HATPase_UhpB-NarQ-NarX-like"/>
    <property type="match status" value="1"/>
</dbReference>
<keyword evidence="9" id="KW-0472">Membrane</keyword>
<reference evidence="11 12" key="1">
    <citation type="submission" date="2019-06" db="EMBL/GenBank/DDBJ databases">
        <title>Sequencing the genomes of 1000 actinobacteria strains.</title>
        <authorList>
            <person name="Klenk H.-P."/>
        </authorList>
    </citation>
    <scope>NUCLEOTIDE SEQUENCE [LARGE SCALE GENOMIC DNA]</scope>
    <source>
        <strain evidence="11 12">DSM 12335</strain>
    </source>
</reference>
<keyword evidence="6 11" id="KW-0418">Kinase</keyword>
<dbReference type="InterPro" id="IPR050482">
    <property type="entry name" value="Sensor_HK_TwoCompSys"/>
</dbReference>
<feature type="transmembrane region" description="Helical" evidence="9">
    <location>
        <begin position="52"/>
        <end position="71"/>
    </location>
</feature>
<feature type="transmembrane region" description="Helical" evidence="9">
    <location>
        <begin position="101"/>
        <end position="118"/>
    </location>
</feature>
<dbReference type="GO" id="GO:0005524">
    <property type="term" value="F:ATP binding"/>
    <property type="evidence" value="ECO:0007669"/>
    <property type="project" value="UniProtKB-KW"/>
</dbReference>
<dbReference type="OrthoDB" id="227596at2"/>
<keyword evidence="9" id="KW-0812">Transmembrane</keyword>
<dbReference type="GO" id="GO:0046983">
    <property type="term" value="F:protein dimerization activity"/>
    <property type="evidence" value="ECO:0007669"/>
    <property type="project" value="InterPro"/>
</dbReference>
<evidence type="ECO:0000256" key="6">
    <source>
        <dbReference type="ARBA" id="ARBA00022777"/>
    </source>
</evidence>
<evidence type="ECO:0000313" key="11">
    <source>
        <dbReference type="EMBL" id="TQL50917.1"/>
    </source>
</evidence>
<keyword evidence="7" id="KW-0067">ATP-binding</keyword>
<keyword evidence="12" id="KW-1185">Reference proteome</keyword>
<evidence type="ECO:0000256" key="3">
    <source>
        <dbReference type="ARBA" id="ARBA00022553"/>
    </source>
</evidence>
<keyword evidence="5" id="KW-0547">Nucleotide-binding</keyword>
<name>A0A542YS71_9MICO</name>